<keyword evidence="5 8" id="KW-0573">Peptidoglycan synthesis</keyword>
<evidence type="ECO:0000256" key="6">
    <source>
        <dbReference type="ARBA" id="ARBA00022989"/>
    </source>
</evidence>
<comment type="function">
    <text evidence="8 9">Involved in peptidoglycan biosynthesis. Transports lipid-linked peptidoglycan precursors from the inner to the outer leaflet of the cytoplasmic membrane.</text>
</comment>
<dbReference type="GO" id="GO:0008360">
    <property type="term" value="P:regulation of cell shape"/>
    <property type="evidence" value="ECO:0007669"/>
    <property type="project" value="UniProtKB-UniRule"/>
</dbReference>
<evidence type="ECO:0000256" key="1">
    <source>
        <dbReference type="ARBA" id="ARBA00004651"/>
    </source>
</evidence>
<dbReference type="NCBIfam" id="TIGR01695">
    <property type="entry name" value="murJ_mviN"/>
    <property type="match status" value="1"/>
</dbReference>
<feature type="transmembrane region" description="Helical" evidence="8">
    <location>
        <begin position="190"/>
        <end position="210"/>
    </location>
</feature>
<feature type="transmembrane region" description="Helical" evidence="8">
    <location>
        <begin position="274"/>
        <end position="294"/>
    </location>
</feature>
<name>A0A2M7FZ53_9BACT</name>
<evidence type="ECO:0000256" key="9">
    <source>
        <dbReference type="PIRNR" id="PIRNR002869"/>
    </source>
</evidence>
<organism evidence="10 11">
    <name type="scientific">bacterium (Candidatus Blackallbacteria) CG17_big_fil_post_rev_8_21_14_2_50_48_46</name>
    <dbReference type="NCBI Taxonomy" id="2014261"/>
    <lineage>
        <taxon>Bacteria</taxon>
        <taxon>Candidatus Blackallbacteria</taxon>
    </lineage>
</organism>
<evidence type="ECO:0000256" key="8">
    <source>
        <dbReference type="HAMAP-Rule" id="MF_02078"/>
    </source>
</evidence>
<gene>
    <name evidence="10" type="primary">mviN</name>
    <name evidence="8" type="synonym">murJ</name>
    <name evidence="10" type="ORF">COW36_20970</name>
</gene>
<feature type="transmembrane region" description="Helical" evidence="8">
    <location>
        <begin position="230"/>
        <end position="254"/>
    </location>
</feature>
<dbReference type="GO" id="GO:0015648">
    <property type="term" value="F:lipid-linked peptidoglycan transporter activity"/>
    <property type="evidence" value="ECO:0007669"/>
    <property type="project" value="UniProtKB-UniRule"/>
</dbReference>
<dbReference type="GO" id="GO:0005886">
    <property type="term" value="C:plasma membrane"/>
    <property type="evidence" value="ECO:0007669"/>
    <property type="project" value="UniProtKB-SubCell"/>
</dbReference>
<dbReference type="PANTHER" id="PTHR43486:SF1">
    <property type="entry name" value="LIPID II FLIPPASE MURJ-RELATED"/>
    <property type="match status" value="1"/>
</dbReference>
<protein>
    <recommendedName>
        <fullName evidence="8">Probable lipid II flippase MurJ</fullName>
    </recommendedName>
</protein>
<evidence type="ECO:0000256" key="4">
    <source>
        <dbReference type="ARBA" id="ARBA00022960"/>
    </source>
</evidence>
<dbReference type="InterPro" id="IPR004268">
    <property type="entry name" value="MurJ"/>
</dbReference>
<comment type="pathway">
    <text evidence="8">Cell wall biogenesis; peptidoglycan biosynthesis.</text>
</comment>
<evidence type="ECO:0000256" key="3">
    <source>
        <dbReference type="ARBA" id="ARBA00022692"/>
    </source>
</evidence>
<dbReference type="GO" id="GO:0071555">
    <property type="term" value="P:cell wall organization"/>
    <property type="evidence" value="ECO:0007669"/>
    <property type="project" value="UniProtKB-UniRule"/>
</dbReference>
<comment type="caution">
    <text evidence="10">The sequence shown here is derived from an EMBL/GenBank/DDBJ whole genome shotgun (WGS) entry which is preliminary data.</text>
</comment>
<reference evidence="10 11" key="1">
    <citation type="submission" date="2017-09" db="EMBL/GenBank/DDBJ databases">
        <title>Depth-based differentiation of microbial function through sediment-hosted aquifers and enrichment of novel symbionts in the deep terrestrial subsurface.</title>
        <authorList>
            <person name="Probst A.J."/>
            <person name="Ladd B."/>
            <person name="Jarett J.K."/>
            <person name="Geller-Mcgrath D.E."/>
            <person name="Sieber C.M."/>
            <person name="Emerson J.B."/>
            <person name="Anantharaman K."/>
            <person name="Thomas B.C."/>
            <person name="Malmstrom R."/>
            <person name="Stieglmeier M."/>
            <person name="Klingl A."/>
            <person name="Woyke T."/>
            <person name="Ryan C.M."/>
            <person name="Banfield J.F."/>
        </authorList>
    </citation>
    <scope>NUCLEOTIDE SEQUENCE [LARGE SCALE GENOMIC DNA]</scope>
    <source>
        <strain evidence="10">CG17_big_fil_post_rev_8_21_14_2_50_48_46</strain>
    </source>
</reference>
<evidence type="ECO:0000313" key="10">
    <source>
        <dbReference type="EMBL" id="PIW14515.1"/>
    </source>
</evidence>
<dbReference type="HAMAP" id="MF_02078">
    <property type="entry name" value="MurJ_MviN"/>
    <property type="match status" value="1"/>
</dbReference>
<feature type="transmembrane region" description="Helical" evidence="8">
    <location>
        <begin position="449"/>
        <end position="467"/>
    </location>
</feature>
<keyword evidence="7 8" id="KW-0472">Membrane</keyword>
<dbReference type="EMBL" id="PFFQ01000059">
    <property type="protein sequence ID" value="PIW14515.1"/>
    <property type="molecule type" value="Genomic_DNA"/>
</dbReference>
<accession>A0A2M7FZ53</accession>
<feature type="transmembrane region" description="Helical" evidence="8">
    <location>
        <begin position="350"/>
        <end position="371"/>
    </location>
</feature>
<feature type="transmembrane region" description="Helical" evidence="8">
    <location>
        <begin position="157"/>
        <end position="178"/>
    </location>
</feature>
<feature type="transmembrane region" description="Helical" evidence="8">
    <location>
        <begin position="315"/>
        <end position="338"/>
    </location>
</feature>
<keyword evidence="8 9" id="KW-0961">Cell wall biogenesis/degradation</keyword>
<keyword evidence="6 8" id="KW-1133">Transmembrane helix</keyword>
<dbReference type="AlphaFoldDB" id="A0A2M7FZ53"/>
<evidence type="ECO:0000313" key="11">
    <source>
        <dbReference type="Proteomes" id="UP000231019"/>
    </source>
</evidence>
<evidence type="ECO:0000256" key="7">
    <source>
        <dbReference type="ARBA" id="ARBA00023136"/>
    </source>
</evidence>
<feature type="transmembrane region" description="Helical" evidence="8">
    <location>
        <begin position="383"/>
        <end position="402"/>
    </location>
</feature>
<dbReference type="Proteomes" id="UP000231019">
    <property type="component" value="Unassembled WGS sequence"/>
</dbReference>
<dbReference type="PIRSF" id="PIRSF002869">
    <property type="entry name" value="MviN"/>
    <property type="match status" value="1"/>
</dbReference>
<dbReference type="PANTHER" id="PTHR43486">
    <property type="entry name" value="LIPID II FLIPPASE MURJ-RELATED"/>
    <property type="match status" value="1"/>
</dbReference>
<comment type="similarity">
    <text evidence="8 9">Belongs to the MurJ/MviN family.</text>
</comment>
<feature type="transmembrane region" description="Helical" evidence="8">
    <location>
        <begin position="408"/>
        <end position="429"/>
    </location>
</feature>
<dbReference type="PRINTS" id="PR01806">
    <property type="entry name" value="VIRFACTRMVIN"/>
</dbReference>
<keyword evidence="3 8" id="KW-0812">Transmembrane</keyword>
<keyword evidence="4 8" id="KW-0133">Cell shape</keyword>
<feature type="transmembrane region" description="Helical" evidence="8">
    <location>
        <begin position="45"/>
        <end position="68"/>
    </location>
</feature>
<dbReference type="UniPathway" id="UPA00219"/>
<comment type="subcellular location">
    <subcellularLocation>
        <location evidence="1 8">Cell membrane</location>
        <topology evidence="1 8">Multi-pass membrane protein</topology>
    </subcellularLocation>
</comment>
<evidence type="ECO:0000256" key="2">
    <source>
        <dbReference type="ARBA" id="ARBA00022475"/>
    </source>
</evidence>
<dbReference type="Pfam" id="PF03023">
    <property type="entry name" value="MurJ"/>
    <property type="match status" value="1"/>
</dbReference>
<proteinExistence type="inferred from homology"/>
<keyword evidence="8 9" id="KW-0813">Transport</keyword>
<keyword evidence="2 8" id="KW-1003">Cell membrane</keyword>
<feature type="transmembrane region" description="Helical" evidence="8">
    <location>
        <begin position="473"/>
        <end position="497"/>
    </location>
</feature>
<dbReference type="GO" id="GO:0009252">
    <property type="term" value="P:peptidoglycan biosynthetic process"/>
    <property type="evidence" value="ECO:0007669"/>
    <property type="project" value="UniProtKB-UniRule"/>
</dbReference>
<sequence length="521" mass="57048">MSLLRAASLIAILSLVSKGVGLLRDMVFAYYCGLSVVTDAYNTAYLIPGSFALLMLGGLNGPFHSAVVSTLTRPWQDEDRETYETVLDTTLVFTFLLMGTIALLLYFAAPGIIGLWKTLSPETAQLATLQLQIMAPMFLLSGLIGISYGVLNIRQSFFTPSLSPIMASLTIILALIFFSSPNGLSLSRALAWGTLIGAVCQLLLQMIPLLRSFRPRGLRLNFRHPLFHALLRLLFPAVLSSTVGQVNLFVIYFFAGAADKGISAFQLGNRLLQLPLGILLTALLVPLLPVLSSAAQENDHFESLKTRLNQGLRPVILITLPVTLMLIFWGPFLIAFLFEKGRFTAEDTALTHQVLLFLSLSICFYAVRDLLIRVFYALQDSRVPFLTTFVSILGMFVFSALFAPGMGVAGVSLAASLSTGLNFIVLSFLLKRRIGSWFESASWKHLGRVLLGCIPLILGGWACLTGLPSLPKLWQTVGTFLALSLLSGAYLGILILLRDPEVGHVLGMITRRFRRRPTDSV</sequence>
<evidence type="ECO:0000256" key="5">
    <source>
        <dbReference type="ARBA" id="ARBA00022984"/>
    </source>
</evidence>
<feature type="transmembrane region" description="Helical" evidence="8">
    <location>
        <begin position="129"/>
        <end position="150"/>
    </location>
</feature>
<feature type="transmembrane region" description="Helical" evidence="8">
    <location>
        <begin position="89"/>
        <end position="109"/>
    </location>
</feature>